<feature type="transmembrane region" description="Helical" evidence="6">
    <location>
        <begin position="62"/>
        <end position="86"/>
    </location>
</feature>
<feature type="transmembrane region" description="Helical" evidence="6">
    <location>
        <begin position="159"/>
        <end position="178"/>
    </location>
</feature>
<dbReference type="Pfam" id="PF01594">
    <property type="entry name" value="AI-2E_transport"/>
    <property type="match status" value="1"/>
</dbReference>
<evidence type="ECO:0000256" key="2">
    <source>
        <dbReference type="ARBA" id="ARBA00009773"/>
    </source>
</evidence>
<dbReference type="PATRIC" id="fig|1461583.4.peg.1419"/>
<organism evidence="7">
    <name type="scientific">Metalysinibacillus saudimassiliensis</name>
    <dbReference type="NCBI Taxonomy" id="1461583"/>
    <lineage>
        <taxon>Bacteria</taxon>
        <taxon>Bacillati</taxon>
        <taxon>Bacillota</taxon>
        <taxon>Bacilli</taxon>
        <taxon>Bacillales</taxon>
        <taxon>Caryophanaceae</taxon>
        <taxon>Metalysinibacillus</taxon>
    </lineage>
</organism>
<dbReference type="InterPro" id="IPR014227">
    <property type="entry name" value="YtvI-like"/>
</dbReference>
<feature type="transmembrane region" description="Helical" evidence="6">
    <location>
        <begin position="311"/>
        <end position="340"/>
    </location>
</feature>
<dbReference type="GO" id="GO:0016020">
    <property type="term" value="C:membrane"/>
    <property type="evidence" value="ECO:0007669"/>
    <property type="project" value="UniProtKB-SubCell"/>
</dbReference>
<dbReference type="InterPro" id="IPR002549">
    <property type="entry name" value="AI-2E-like"/>
</dbReference>
<dbReference type="EMBL" id="LN483075">
    <property type="protein sequence ID" value="CEA03175.1"/>
    <property type="molecule type" value="Genomic_DNA"/>
</dbReference>
<evidence type="ECO:0000256" key="1">
    <source>
        <dbReference type="ARBA" id="ARBA00004141"/>
    </source>
</evidence>
<keyword evidence="4 6" id="KW-1133">Transmembrane helix</keyword>
<accession>A0A078MA54</accession>
<feature type="transmembrane region" description="Helical" evidence="6">
    <location>
        <begin position="210"/>
        <end position="235"/>
    </location>
</feature>
<feature type="transmembrane region" description="Helical" evidence="6">
    <location>
        <begin position="269"/>
        <end position="291"/>
    </location>
</feature>
<dbReference type="GO" id="GO:0055085">
    <property type="term" value="P:transmembrane transport"/>
    <property type="evidence" value="ECO:0007669"/>
    <property type="project" value="TreeGrafter"/>
</dbReference>
<comment type="similarity">
    <text evidence="2">Belongs to the autoinducer-2 exporter (AI-2E) (TC 2.A.86) family.</text>
</comment>
<reference evidence="7" key="1">
    <citation type="submission" date="2014-07" db="EMBL/GenBank/DDBJ databases">
        <authorList>
            <person name="Urmite Genomes Urmite Genomes"/>
        </authorList>
    </citation>
    <scope>NUCLEOTIDE SEQUENCE</scope>
    <source>
        <strain evidence="7">13S34_air</strain>
    </source>
</reference>
<evidence type="ECO:0000256" key="3">
    <source>
        <dbReference type="ARBA" id="ARBA00022692"/>
    </source>
</evidence>
<dbReference type="HOGENOM" id="CLU_031275_4_0_9"/>
<evidence type="ECO:0000256" key="4">
    <source>
        <dbReference type="ARBA" id="ARBA00022989"/>
    </source>
</evidence>
<evidence type="ECO:0000313" key="7">
    <source>
        <dbReference type="EMBL" id="CEA03175.1"/>
    </source>
</evidence>
<dbReference type="PANTHER" id="PTHR21716:SF68">
    <property type="entry name" value="TRANSPORT PROTEIN YTVI-RELATED"/>
    <property type="match status" value="1"/>
</dbReference>
<keyword evidence="5 6" id="KW-0472">Membrane</keyword>
<sequence>MNKAAVKKTLITTLVILVLGVAAYFIIPVSVPFILAGCTAFLLEPIITFVKRKWNWSRQLAVGVIYTISIAFISFLCYLTVTQLIAQVINISKQMPVYIAKLTGIWVQMQGNIAKYTENLPVEVADSIQKTMLDFTHKLEMSIVNVFNYERITAFLGEMPSFLVSLLVYMIALFLFMLELPRLKEAFFARLKPSTEEKTRMIMNRLKDAVFGFMKAQFLVSLLIGGVAFIALLLIHPKYAISMGLVIWIIDVIPFLGSILVLAPWAIFYFLIGNTALGVKLLILATILLIIRRTVEPKVMGSHIGLSPLPTLIAMFVGLKLFGIIGLLLGPLLIILIMALKEAGIIKMQWKI</sequence>
<feature type="transmembrane region" description="Helical" evidence="6">
    <location>
        <begin position="241"/>
        <end position="262"/>
    </location>
</feature>
<protein>
    <submittedName>
        <fullName evidence="7">AI-2 transport protein TqsA</fullName>
    </submittedName>
</protein>
<evidence type="ECO:0000256" key="6">
    <source>
        <dbReference type="SAM" id="Phobius"/>
    </source>
</evidence>
<name>A0A078MA54_9BACL</name>
<dbReference type="PANTHER" id="PTHR21716">
    <property type="entry name" value="TRANSMEMBRANE PROTEIN"/>
    <property type="match status" value="1"/>
</dbReference>
<comment type="subcellular location">
    <subcellularLocation>
        <location evidence="1">Membrane</location>
        <topology evidence="1">Multi-pass membrane protein</topology>
    </subcellularLocation>
</comment>
<proteinExistence type="inferred from homology"/>
<dbReference type="AlphaFoldDB" id="A0A078MA54"/>
<dbReference type="NCBIfam" id="TIGR02872">
    <property type="entry name" value="spore_ytvI"/>
    <property type="match status" value="1"/>
</dbReference>
<feature type="transmembrane region" description="Helical" evidence="6">
    <location>
        <begin position="9"/>
        <end position="27"/>
    </location>
</feature>
<gene>
    <name evidence="7" type="primary">tqsA</name>
    <name evidence="7" type="ORF">BN1050_01463</name>
</gene>
<keyword evidence="3 6" id="KW-0812">Transmembrane</keyword>
<evidence type="ECO:0000256" key="5">
    <source>
        <dbReference type="ARBA" id="ARBA00023136"/>
    </source>
</evidence>